<name>A0A1I5SVD0_9SPHN</name>
<dbReference type="AlphaFoldDB" id="A0A1I5SVD0"/>
<organism evidence="2 3">
    <name type="scientific">Sphingomonas rubra</name>
    <dbReference type="NCBI Taxonomy" id="634430"/>
    <lineage>
        <taxon>Bacteria</taxon>
        <taxon>Pseudomonadati</taxon>
        <taxon>Pseudomonadota</taxon>
        <taxon>Alphaproteobacteria</taxon>
        <taxon>Sphingomonadales</taxon>
        <taxon>Sphingomonadaceae</taxon>
        <taxon>Sphingomonas</taxon>
    </lineage>
</organism>
<dbReference type="Proteomes" id="UP000199586">
    <property type="component" value="Unassembled WGS sequence"/>
</dbReference>
<feature type="region of interest" description="Disordered" evidence="1">
    <location>
        <begin position="1"/>
        <end position="48"/>
    </location>
</feature>
<keyword evidence="3" id="KW-1185">Reference proteome</keyword>
<sequence length="48" mass="5112">MPDVQPTPDLADVPMKPAPSPDEVTREEDPTGTDPENPPATDVTLPTE</sequence>
<dbReference type="EMBL" id="FOXP01000006">
    <property type="protein sequence ID" value="SFP74648.1"/>
    <property type="molecule type" value="Genomic_DNA"/>
</dbReference>
<dbReference type="STRING" id="634430.SAMN04488241_106173"/>
<evidence type="ECO:0000256" key="1">
    <source>
        <dbReference type="SAM" id="MobiDB-lite"/>
    </source>
</evidence>
<accession>A0A1I5SVD0</accession>
<gene>
    <name evidence="2" type="ORF">SAMN04488241_106173</name>
</gene>
<proteinExistence type="predicted"/>
<evidence type="ECO:0000313" key="2">
    <source>
        <dbReference type="EMBL" id="SFP74648.1"/>
    </source>
</evidence>
<reference evidence="2 3" key="1">
    <citation type="submission" date="2016-10" db="EMBL/GenBank/DDBJ databases">
        <authorList>
            <person name="de Groot N.N."/>
        </authorList>
    </citation>
    <scope>NUCLEOTIDE SEQUENCE [LARGE SCALE GENOMIC DNA]</scope>
    <source>
        <strain evidence="2 3">CGMCC 1.9113</strain>
    </source>
</reference>
<protein>
    <submittedName>
        <fullName evidence="2">Uncharacterized protein</fullName>
    </submittedName>
</protein>
<evidence type="ECO:0000313" key="3">
    <source>
        <dbReference type="Proteomes" id="UP000199586"/>
    </source>
</evidence>